<feature type="compositionally biased region" description="Polar residues" evidence="1">
    <location>
        <begin position="27"/>
        <end position="37"/>
    </location>
</feature>
<dbReference type="SUPFAM" id="SSF53335">
    <property type="entry name" value="S-adenosyl-L-methionine-dependent methyltransferases"/>
    <property type="match status" value="1"/>
</dbReference>
<keyword evidence="3" id="KW-1185">Reference proteome</keyword>
<dbReference type="Proteomes" id="UP000242146">
    <property type="component" value="Unassembled WGS sequence"/>
</dbReference>
<dbReference type="CDD" id="cd02440">
    <property type="entry name" value="AdoMet_MTases"/>
    <property type="match status" value="1"/>
</dbReference>
<sequence length="378" mass="43630">MGNQASRIIEKNKDRKIRKAQLHAQRRSTLNAESRSLSSHISNGNYDWIDENELTTLSVGALAAAMEKARPQTNENYFEQKPVPERPAQPPRRKSITEYFTKRRPSMLQQRPPAALSDFDYKEFDRWQREHYLLKSARKANAWASINTDTGSVVIDAGTGTGIWALEMATQYPRIQVLGLDRLLPQEQQRLDNLRFAECDVTQSWPMSDHAVDFVHQRHMKGSIKENEWLALLTEMYRVLKPGGYVELVEEDFWDHNAGPMQQAFGKFVEEQCQENGIDYNITEALASLLTDAGFTDLEKKTLDIPLGEWPSDPELKQFGFINQEAHRARLRNHRDFIVKTWGISSDECDALSQEVMDEFEEYHGFTRIHTFIAKKPL</sequence>
<dbReference type="AlphaFoldDB" id="A0A1X2GIB8"/>
<dbReference type="STRING" id="101127.A0A1X2GIB8"/>
<dbReference type="PANTHER" id="PTHR43591">
    <property type="entry name" value="METHYLTRANSFERASE"/>
    <property type="match status" value="1"/>
</dbReference>
<keyword evidence="2" id="KW-0489">Methyltransferase</keyword>
<gene>
    <name evidence="2" type="ORF">DM01DRAFT_1335537</name>
</gene>
<dbReference type="OrthoDB" id="2013972at2759"/>
<dbReference type="GO" id="GO:0032259">
    <property type="term" value="P:methylation"/>
    <property type="evidence" value="ECO:0007669"/>
    <property type="project" value="UniProtKB-KW"/>
</dbReference>
<organism evidence="2 3">
    <name type="scientific">Hesseltinella vesiculosa</name>
    <dbReference type="NCBI Taxonomy" id="101127"/>
    <lineage>
        <taxon>Eukaryota</taxon>
        <taxon>Fungi</taxon>
        <taxon>Fungi incertae sedis</taxon>
        <taxon>Mucoromycota</taxon>
        <taxon>Mucoromycotina</taxon>
        <taxon>Mucoromycetes</taxon>
        <taxon>Mucorales</taxon>
        <taxon>Cunninghamellaceae</taxon>
        <taxon>Hesseltinella</taxon>
    </lineage>
</organism>
<proteinExistence type="predicted"/>
<dbReference type="PANTHER" id="PTHR43591:SF24">
    <property type="entry name" value="2-METHOXY-6-POLYPRENYL-1,4-BENZOQUINOL METHYLASE, MITOCHONDRIAL"/>
    <property type="match status" value="1"/>
</dbReference>
<evidence type="ECO:0000313" key="3">
    <source>
        <dbReference type="Proteomes" id="UP000242146"/>
    </source>
</evidence>
<dbReference type="Pfam" id="PF13489">
    <property type="entry name" value="Methyltransf_23"/>
    <property type="match status" value="1"/>
</dbReference>
<dbReference type="Gene3D" id="3.40.50.150">
    <property type="entry name" value="Vaccinia Virus protein VP39"/>
    <property type="match status" value="1"/>
</dbReference>
<dbReference type="EMBL" id="MCGT01000013">
    <property type="protein sequence ID" value="ORX54392.1"/>
    <property type="molecule type" value="Genomic_DNA"/>
</dbReference>
<keyword evidence="2" id="KW-0808">Transferase</keyword>
<dbReference type="InterPro" id="IPR029063">
    <property type="entry name" value="SAM-dependent_MTases_sf"/>
</dbReference>
<reference evidence="2 3" key="1">
    <citation type="submission" date="2016-07" db="EMBL/GenBank/DDBJ databases">
        <title>Pervasive Adenine N6-methylation of Active Genes in Fungi.</title>
        <authorList>
            <consortium name="DOE Joint Genome Institute"/>
            <person name="Mondo S.J."/>
            <person name="Dannebaum R.O."/>
            <person name="Kuo R.C."/>
            <person name="Labutti K."/>
            <person name="Haridas S."/>
            <person name="Kuo A."/>
            <person name="Salamov A."/>
            <person name="Ahrendt S.R."/>
            <person name="Lipzen A."/>
            <person name="Sullivan W."/>
            <person name="Andreopoulos W.B."/>
            <person name="Clum A."/>
            <person name="Lindquist E."/>
            <person name="Daum C."/>
            <person name="Ramamoorthy G.K."/>
            <person name="Gryganskyi A."/>
            <person name="Culley D."/>
            <person name="Magnuson J.K."/>
            <person name="James T.Y."/>
            <person name="O'Malley M.A."/>
            <person name="Stajich J.E."/>
            <person name="Spatafora J.W."/>
            <person name="Visel A."/>
            <person name="Grigoriev I.V."/>
        </authorList>
    </citation>
    <scope>NUCLEOTIDE SEQUENCE [LARGE SCALE GENOMIC DNA]</scope>
    <source>
        <strain evidence="2 3">NRRL 3301</strain>
    </source>
</reference>
<feature type="compositionally biased region" description="Basic residues" evidence="1">
    <location>
        <begin position="14"/>
        <end position="26"/>
    </location>
</feature>
<protein>
    <submittedName>
        <fullName evidence="2">S-adenosyl-L-methionine-dependent methyltransferase</fullName>
    </submittedName>
</protein>
<feature type="region of interest" description="Disordered" evidence="1">
    <location>
        <begin position="1"/>
        <end position="37"/>
    </location>
</feature>
<evidence type="ECO:0000313" key="2">
    <source>
        <dbReference type="EMBL" id="ORX54392.1"/>
    </source>
</evidence>
<dbReference type="GO" id="GO:0008168">
    <property type="term" value="F:methyltransferase activity"/>
    <property type="evidence" value="ECO:0007669"/>
    <property type="project" value="UniProtKB-KW"/>
</dbReference>
<feature type="region of interest" description="Disordered" evidence="1">
    <location>
        <begin position="71"/>
        <end position="93"/>
    </location>
</feature>
<name>A0A1X2GIB8_9FUNG</name>
<evidence type="ECO:0000256" key="1">
    <source>
        <dbReference type="SAM" id="MobiDB-lite"/>
    </source>
</evidence>
<comment type="caution">
    <text evidence="2">The sequence shown here is derived from an EMBL/GenBank/DDBJ whole genome shotgun (WGS) entry which is preliminary data.</text>
</comment>
<accession>A0A1X2GIB8</accession>